<proteinExistence type="predicted"/>
<keyword evidence="2" id="KW-0677">Repeat</keyword>
<comment type="caution">
    <text evidence="3">The sequence shown here is derived from an EMBL/GenBank/DDBJ whole genome shotgun (WGS) entry which is preliminary data.</text>
</comment>
<dbReference type="EMBL" id="ASHM01092678">
    <property type="protein sequence ID" value="PNX64314.1"/>
    <property type="molecule type" value="Genomic_DNA"/>
</dbReference>
<dbReference type="InterPro" id="IPR025875">
    <property type="entry name" value="Leu-rich_rpt_4"/>
</dbReference>
<evidence type="ECO:0000256" key="2">
    <source>
        <dbReference type="ARBA" id="ARBA00022737"/>
    </source>
</evidence>
<dbReference type="PANTHER" id="PTHR47186">
    <property type="entry name" value="LEUCINE-RICH REPEAT-CONTAINING PROTEIN 57"/>
    <property type="match status" value="1"/>
</dbReference>
<keyword evidence="1" id="KW-0433">Leucine-rich repeat</keyword>
<dbReference type="Gene3D" id="3.80.10.10">
    <property type="entry name" value="Ribonuclease Inhibitor"/>
    <property type="match status" value="1"/>
</dbReference>
<dbReference type="InterPro" id="IPR032675">
    <property type="entry name" value="LRR_dom_sf"/>
</dbReference>
<organism evidence="3 4">
    <name type="scientific">Trifolium pratense</name>
    <name type="common">Red clover</name>
    <dbReference type="NCBI Taxonomy" id="57577"/>
    <lineage>
        <taxon>Eukaryota</taxon>
        <taxon>Viridiplantae</taxon>
        <taxon>Streptophyta</taxon>
        <taxon>Embryophyta</taxon>
        <taxon>Tracheophyta</taxon>
        <taxon>Spermatophyta</taxon>
        <taxon>Magnoliopsida</taxon>
        <taxon>eudicotyledons</taxon>
        <taxon>Gunneridae</taxon>
        <taxon>Pentapetalae</taxon>
        <taxon>rosids</taxon>
        <taxon>fabids</taxon>
        <taxon>Fabales</taxon>
        <taxon>Fabaceae</taxon>
        <taxon>Papilionoideae</taxon>
        <taxon>50 kb inversion clade</taxon>
        <taxon>NPAAA clade</taxon>
        <taxon>Hologalegina</taxon>
        <taxon>IRL clade</taxon>
        <taxon>Trifolieae</taxon>
        <taxon>Trifolium</taxon>
    </lineage>
</organism>
<dbReference type="PANTHER" id="PTHR47186:SF18">
    <property type="entry name" value="RX N-TERMINAL DOMAIN-CONTAINING PROTEIN"/>
    <property type="match status" value="1"/>
</dbReference>
<feature type="non-terminal residue" evidence="3">
    <location>
        <position position="1"/>
    </location>
</feature>
<dbReference type="Proteomes" id="UP000236291">
    <property type="component" value="Unassembled WGS sequence"/>
</dbReference>
<evidence type="ECO:0000313" key="3">
    <source>
        <dbReference type="EMBL" id="PNX64314.1"/>
    </source>
</evidence>
<dbReference type="ExpressionAtlas" id="A0A2K3KDF1">
    <property type="expression patterns" value="baseline"/>
</dbReference>
<reference evidence="3 4" key="2">
    <citation type="journal article" date="2017" name="Front. Plant Sci.">
        <title>Gene Classification and Mining of Molecular Markers Useful in Red Clover (Trifolium pratense) Breeding.</title>
        <authorList>
            <person name="Istvanek J."/>
            <person name="Dluhosova J."/>
            <person name="Dluhos P."/>
            <person name="Patkova L."/>
            <person name="Nedelnik J."/>
            <person name="Repkova J."/>
        </authorList>
    </citation>
    <scope>NUCLEOTIDE SEQUENCE [LARGE SCALE GENOMIC DNA]</scope>
    <source>
        <strain evidence="4">cv. Tatra</strain>
        <tissue evidence="3">Young leaves</tissue>
    </source>
</reference>
<dbReference type="Pfam" id="PF12799">
    <property type="entry name" value="LRR_4"/>
    <property type="match status" value="1"/>
</dbReference>
<dbReference type="AlphaFoldDB" id="A0A2K3KDF1"/>
<evidence type="ECO:0000313" key="4">
    <source>
        <dbReference type="Proteomes" id="UP000236291"/>
    </source>
</evidence>
<gene>
    <name evidence="3" type="ORF">L195_g053954</name>
</gene>
<accession>A0A2K3KDF1</accession>
<dbReference type="SUPFAM" id="SSF52058">
    <property type="entry name" value="L domain-like"/>
    <property type="match status" value="1"/>
</dbReference>
<name>A0A2K3KDF1_TRIPR</name>
<reference evidence="3 4" key="1">
    <citation type="journal article" date="2014" name="Am. J. Bot.">
        <title>Genome assembly and annotation for red clover (Trifolium pratense; Fabaceae).</title>
        <authorList>
            <person name="Istvanek J."/>
            <person name="Jaros M."/>
            <person name="Krenek A."/>
            <person name="Repkova J."/>
        </authorList>
    </citation>
    <scope>NUCLEOTIDE SEQUENCE [LARGE SCALE GENOMIC DNA]</scope>
    <source>
        <strain evidence="4">cv. Tatra</strain>
        <tissue evidence="3">Young leaves</tissue>
    </source>
</reference>
<dbReference type="STRING" id="57577.A0A2K3KDF1"/>
<sequence length="183" mass="21072">GDLKNLEILSLEYSSMIKLPNKIREMTQLRMLDLSNAGIEIIPPNIISSLSNLEELYMGNTSITWEDENSQQKENASLAELGQLYNLTALELQIHEACILPRDLKLMFEKLQRYKIAIGDVWQWSDIKDRTSNTLMLKLDTNIHLELGIKALIKGVENLYMDEVDGIQNVLYEMNREDMSWPA</sequence>
<protein>
    <submittedName>
        <fullName evidence="3">CC-NBS-LRR resistance protein</fullName>
    </submittedName>
</protein>
<evidence type="ECO:0000256" key="1">
    <source>
        <dbReference type="ARBA" id="ARBA00022614"/>
    </source>
</evidence>